<sequence length="181" mass="20022">MRPTKQGQIAKFHTPQEGENPEQLYVVLTTQSIFKEGVNNTDETTIKSLIEKAKMKMNKGMLLNSNDPQKGQWGGKAANNDRELIATVEGIGNILFKINLKVVSTNIIEKSIKDNEVVLFALHPTFGDPPFRIVETEKGTAELNLYSYGSFTVGVFADNGKTELELDLATLPGVSKYFKAN</sequence>
<dbReference type="EMBL" id="JBHZPY010000012">
    <property type="protein sequence ID" value="MFE3872176.1"/>
    <property type="molecule type" value="Genomic_DNA"/>
</dbReference>
<evidence type="ECO:0000313" key="2">
    <source>
        <dbReference type="EMBL" id="MFE3872176.1"/>
    </source>
</evidence>
<dbReference type="Proteomes" id="UP001600107">
    <property type="component" value="Unassembled WGS sequence"/>
</dbReference>
<feature type="domain" description="Prokaryotic YEATS" evidence="1">
    <location>
        <begin position="98"/>
        <end position="168"/>
    </location>
</feature>
<evidence type="ECO:0000259" key="1">
    <source>
        <dbReference type="Pfam" id="PF20305"/>
    </source>
</evidence>
<gene>
    <name evidence="2" type="ORF">ACFX5F_13180</name>
</gene>
<reference evidence="2 3" key="1">
    <citation type="submission" date="2024-06" db="EMBL/GenBank/DDBJ databases">
        <title>Flavobacterium spp. isolated from glacier.</title>
        <authorList>
            <person name="Han D."/>
        </authorList>
    </citation>
    <scope>NUCLEOTIDE SEQUENCE [LARGE SCALE GENOMIC DNA]</scope>
    <source>
        <strain evidence="2 3">ZS1P70</strain>
    </source>
</reference>
<dbReference type="InterPro" id="IPR046888">
    <property type="entry name" value="pYEATS"/>
</dbReference>
<comment type="caution">
    <text evidence="2">The sequence shown here is derived from an EMBL/GenBank/DDBJ whole genome shotgun (WGS) entry which is preliminary data.</text>
</comment>
<evidence type="ECO:0000313" key="3">
    <source>
        <dbReference type="Proteomes" id="UP001600107"/>
    </source>
</evidence>
<keyword evidence="3" id="KW-1185">Reference proteome</keyword>
<dbReference type="RefSeq" id="WP_379852470.1">
    <property type="nucleotide sequence ID" value="NZ_JBHZPY010000012.1"/>
</dbReference>
<name>A0ABW6I7C0_9FLAO</name>
<proteinExistence type="predicted"/>
<organism evidence="2 3">
    <name type="scientific">Flavobacterium zhoui</name>
    <dbReference type="NCBI Taxonomy" id="3230414"/>
    <lineage>
        <taxon>Bacteria</taxon>
        <taxon>Pseudomonadati</taxon>
        <taxon>Bacteroidota</taxon>
        <taxon>Flavobacteriia</taxon>
        <taxon>Flavobacteriales</taxon>
        <taxon>Flavobacteriaceae</taxon>
        <taxon>Flavobacterium</taxon>
    </lineage>
</organism>
<protein>
    <submittedName>
        <fullName evidence="2">PYEATS domain-containing protein</fullName>
    </submittedName>
</protein>
<dbReference type="Pfam" id="PF20305">
    <property type="entry name" value="pYEATS"/>
    <property type="match status" value="1"/>
</dbReference>
<accession>A0ABW6I7C0</accession>